<dbReference type="CDD" id="cd00082">
    <property type="entry name" value="HisKA"/>
    <property type="match status" value="1"/>
</dbReference>
<dbReference type="InterPro" id="IPR038318">
    <property type="entry name" value="KdpD_sf"/>
</dbReference>
<feature type="domain" description="PAC" evidence="19">
    <location>
        <begin position="741"/>
        <end position="794"/>
    </location>
</feature>
<evidence type="ECO:0000313" key="21">
    <source>
        <dbReference type="EMBL" id="MCQ8181841.1"/>
    </source>
</evidence>
<dbReference type="Pfam" id="PF00072">
    <property type="entry name" value="Response_reg"/>
    <property type="match status" value="1"/>
</dbReference>
<dbReference type="CDD" id="cd00130">
    <property type="entry name" value="PAS"/>
    <property type="match status" value="5"/>
</dbReference>
<dbReference type="InterPro" id="IPR005467">
    <property type="entry name" value="His_kinase_dom"/>
</dbReference>
<feature type="domain" description="HPt" evidence="20">
    <location>
        <begin position="1242"/>
        <end position="1336"/>
    </location>
</feature>
<dbReference type="SUPFAM" id="SSF47226">
    <property type="entry name" value="Histidine-containing phosphotransfer domain, HPT domain"/>
    <property type="match status" value="1"/>
</dbReference>
<keyword evidence="22" id="KW-1185">Reference proteome</keyword>
<dbReference type="Pfam" id="PF00512">
    <property type="entry name" value="HisKA"/>
    <property type="match status" value="1"/>
</dbReference>
<dbReference type="InterPro" id="IPR003594">
    <property type="entry name" value="HATPase_dom"/>
</dbReference>
<dbReference type="RefSeq" id="WP_256611128.1">
    <property type="nucleotide sequence ID" value="NZ_JANIBM010000012.1"/>
</dbReference>
<feature type="domain" description="Response regulatory" evidence="17">
    <location>
        <begin position="1077"/>
        <end position="1193"/>
    </location>
</feature>
<evidence type="ECO:0000313" key="22">
    <source>
        <dbReference type="Proteomes" id="UP001524569"/>
    </source>
</evidence>
<dbReference type="InterPro" id="IPR000014">
    <property type="entry name" value="PAS"/>
</dbReference>
<dbReference type="CDD" id="cd17546">
    <property type="entry name" value="REC_hyHK_CKI1_RcsC-like"/>
    <property type="match status" value="1"/>
</dbReference>
<keyword evidence="4" id="KW-1003">Cell membrane</keyword>
<dbReference type="InterPro" id="IPR003661">
    <property type="entry name" value="HisK_dim/P_dom"/>
</dbReference>
<keyword evidence="6 15" id="KW-0812">Transmembrane</keyword>
<dbReference type="Gene3D" id="3.40.50.2300">
    <property type="match status" value="1"/>
</dbReference>
<dbReference type="SMART" id="SM00387">
    <property type="entry name" value="HATPase_c"/>
    <property type="match status" value="1"/>
</dbReference>
<evidence type="ECO:0000256" key="7">
    <source>
        <dbReference type="ARBA" id="ARBA00022741"/>
    </source>
</evidence>
<feature type="domain" description="PAS" evidence="18">
    <location>
        <begin position="668"/>
        <end position="714"/>
    </location>
</feature>
<dbReference type="Gene3D" id="3.30.565.10">
    <property type="entry name" value="Histidine kinase-like ATPase, C-terminal domain"/>
    <property type="match status" value="1"/>
</dbReference>
<dbReference type="Pfam" id="PF13426">
    <property type="entry name" value="PAS_9"/>
    <property type="match status" value="2"/>
</dbReference>
<dbReference type="PROSITE" id="PS50112">
    <property type="entry name" value="PAS"/>
    <property type="match status" value="4"/>
</dbReference>
<evidence type="ECO:0000256" key="15">
    <source>
        <dbReference type="SAM" id="Phobius"/>
    </source>
</evidence>
<dbReference type="SUPFAM" id="SSF55785">
    <property type="entry name" value="PYP-like sensor domain (PAS domain)"/>
    <property type="match status" value="5"/>
</dbReference>
<evidence type="ECO:0000259" key="18">
    <source>
        <dbReference type="PROSITE" id="PS50112"/>
    </source>
</evidence>
<dbReference type="PROSITE" id="PS50110">
    <property type="entry name" value="RESPONSE_REGULATORY"/>
    <property type="match status" value="1"/>
</dbReference>
<evidence type="ECO:0000256" key="4">
    <source>
        <dbReference type="ARBA" id="ARBA00022475"/>
    </source>
</evidence>
<accession>A0ABT1UIJ7</accession>
<feature type="domain" description="PAS" evidence="18">
    <location>
        <begin position="389"/>
        <end position="431"/>
    </location>
</feature>
<evidence type="ECO:0000256" key="12">
    <source>
        <dbReference type="PROSITE-ProRule" id="PRU00110"/>
    </source>
</evidence>
<keyword evidence="9 15" id="KW-1133">Transmembrane helix</keyword>
<reference evidence="21 22" key="1">
    <citation type="submission" date="2022-07" db="EMBL/GenBank/DDBJ databases">
        <title>Methylomonas rivi sp. nov., Methylomonas rosea sp. nov., Methylomonas aureus sp. nov. and Methylomonas subterranea sp. nov., four novel methanotrophs isolated from a freshwater creek and the deep terrestrial subsurface.</title>
        <authorList>
            <person name="Abin C."/>
            <person name="Sankaranarayanan K."/>
            <person name="Garner C."/>
            <person name="Sindelar R."/>
            <person name="Kotary K."/>
            <person name="Garner R."/>
            <person name="Barclay S."/>
            <person name="Lawson P."/>
            <person name="Krumholz L."/>
        </authorList>
    </citation>
    <scope>NUCLEOTIDE SEQUENCE [LARGE SCALE GENOMIC DNA]</scope>
    <source>
        <strain evidence="21 22">SURF-1</strain>
    </source>
</reference>
<comment type="catalytic activity">
    <reaction evidence="1">
        <text>ATP + protein L-histidine = ADP + protein N-phospho-L-histidine.</text>
        <dbReference type="EC" id="2.7.13.3"/>
    </reaction>
</comment>
<keyword evidence="14" id="KW-0175">Coiled coil</keyword>
<feature type="domain" description="PAC" evidence="19">
    <location>
        <begin position="336"/>
        <end position="388"/>
    </location>
</feature>
<evidence type="ECO:0000259" key="19">
    <source>
        <dbReference type="PROSITE" id="PS50113"/>
    </source>
</evidence>
<evidence type="ECO:0000259" key="17">
    <source>
        <dbReference type="PROSITE" id="PS50110"/>
    </source>
</evidence>
<dbReference type="SMART" id="SM00086">
    <property type="entry name" value="PAC"/>
    <property type="match status" value="5"/>
</dbReference>
<gene>
    <name evidence="21" type="ORF">NP603_12040</name>
</gene>
<keyword evidence="5 13" id="KW-0597">Phosphoprotein</keyword>
<keyword evidence="11 15" id="KW-0472">Membrane</keyword>
<evidence type="ECO:0000256" key="1">
    <source>
        <dbReference type="ARBA" id="ARBA00000085"/>
    </source>
</evidence>
<feature type="domain" description="PAS" evidence="18">
    <location>
        <begin position="138"/>
        <end position="189"/>
    </location>
</feature>
<dbReference type="EMBL" id="JANIBM010000012">
    <property type="protein sequence ID" value="MCQ8181841.1"/>
    <property type="molecule type" value="Genomic_DNA"/>
</dbReference>
<keyword evidence="7" id="KW-0547">Nucleotide-binding</keyword>
<dbReference type="Pfam" id="PF02518">
    <property type="entry name" value="HATPase_c"/>
    <property type="match status" value="1"/>
</dbReference>
<feature type="coiled-coil region" evidence="14">
    <location>
        <begin position="507"/>
        <end position="555"/>
    </location>
</feature>
<proteinExistence type="predicted"/>
<feature type="domain" description="PAC" evidence="19">
    <location>
        <begin position="208"/>
        <end position="260"/>
    </location>
</feature>
<feature type="transmembrane region" description="Helical" evidence="15">
    <location>
        <begin position="90"/>
        <end position="109"/>
    </location>
</feature>
<dbReference type="PROSITE" id="PS50109">
    <property type="entry name" value="HIS_KIN"/>
    <property type="match status" value="1"/>
</dbReference>
<evidence type="ECO:0000259" key="16">
    <source>
        <dbReference type="PROSITE" id="PS50109"/>
    </source>
</evidence>
<dbReference type="Gene3D" id="1.20.120.160">
    <property type="entry name" value="HPT domain"/>
    <property type="match status" value="1"/>
</dbReference>
<evidence type="ECO:0000256" key="3">
    <source>
        <dbReference type="ARBA" id="ARBA00012438"/>
    </source>
</evidence>
<evidence type="ECO:0000256" key="9">
    <source>
        <dbReference type="ARBA" id="ARBA00022989"/>
    </source>
</evidence>
<comment type="caution">
    <text evidence="21">The sequence shown here is derived from an EMBL/GenBank/DDBJ whole genome shotgun (WGS) entry which is preliminary data.</text>
</comment>
<feature type="domain" description="PAS" evidence="18">
    <location>
        <begin position="545"/>
        <end position="617"/>
    </location>
</feature>
<evidence type="ECO:0000256" key="14">
    <source>
        <dbReference type="SAM" id="Coils"/>
    </source>
</evidence>
<dbReference type="InterPro" id="IPR036097">
    <property type="entry name" value="HisK_dim/P_sf"/>
</dbReference>
<feature type="transmembrane region" description="Helical" evidence="15">
    <location>
        <begin position="58"/>
        <end position="78"/>
    </location>
</feature>
<dbReference type="InterPro" id="IPR001610">
    <property type="entry name" value="PAC"/>
</dbReference>
<dbReference type="InterPro" id="IPR004358">
    <property type="entry name" value="Sig_transdc_His_kin-like_C"/>
</dbReference>
<dbReference type="InterPro" id="IPR035965">
    <property type="entry name" value="PAS-like_dom_sf"/>
</dbReference>
<dbReference type="PANTHER" id="PTHR45339:SF1">
    <property type="entry name" value="HYBRID SIGNAL TRANSDUCTION HISTIDINE KINASE J"/>
    <property type="match status" value="1"/>
</dbReference>
<evidence type="ECO:0000256" key="13">
    <source>
        <dbReference type="PROSITE-ProRule" id="PRU00169"/>
    </source>
</evidence>
<protein>
    <recommendedName>
        <fullName evidence="3">histidine kinase</fullName>
        <ecNumber evidence="3">2.7.13.3</ecNumber>
    </recommendedName>
</protein>
<evidence type="ECO:0000259" key="20">
    <source>
        <dbReference type="PROSITE" id="PS50894"/>
    </source>
</evidence>
<evidence type="ECO:0000256" key="11">
    <source>
        <dbReference type="ARBA" id="ARBA00023136"/>
    </source>
</evidence>
<feature type="modified residue" description="4-aspartylphosphate" evidence="13">
    <location>
        <position position="1126"/>
    </location>
</feature>
<dbReference type="SUPFAM" id="SSF55874">
    <property type="entry name" value="ATPase domain of HSP90 chaperone/DNA topoisomerase II/histidine kinase"/>
    <property type="match status" value="1"/>
</dbReference>
<dbReference type="SUPFAM" id="SSF47384">
    <property type="entry name" value="Homodimeric domain of signal transducing histidine kinase"/>
    <property type="match status" value="1"/>
</dbReference>
<dbReference type="InterPro" id="IPR011006">
    <property type="entry name" value="CheY-like_superfamily"/>
</dbReference>
<dbReference type="Gene3D" id="3.30.450.20">
    <property type="entry name" value="PAS domain"/>
    <property type="match status" value="5"/>
</dbReference>
<feature type="domain" description="PAC" evidence="19">
    <location>
        <begin position="619"/>
        <end position="671"/>
    </location>
</feature>
<dbReference type="NCBIfam" id="TIGR00229">
    <property type="entry name" value="sensory_box"/>
    <property type="match status" value="5"/>
</dbReference>
<dbReference type="InterPro" id="IPR036890">
    <property type="entry name" value="HATPase_C_sf"/>
</dbReference>
<organism evidence="21 22">
    <name type="scientific">Methylomonas aurea</name>
    <dbReference type="NCBI Taxonomy" id="2952224"/>
    <lineage>
        <taxon>Bacteria</taxon>
        <taxon>Pseudomonadati</taxon>
        <taxon>Pseudomonadota</taxon>
        <taxon>Gammaproteobacteria</taxon>
        <taxon>Methylococcales</taxon>
        <taxon>Methylococcaceae</taxon>
        <taxon>Methylomonas</taxon>
    </lineage>
</organism>
<dbReference type="PROSITE" id="PS50113">
    <property type="entry name" value="PAC"/>
    <property type="match status" value="4"/>
</dbReference>
<dbReference type="Gene3D" id="1.10.287.130">
    <property type="match status" value="1"/>
</dbReference>
<dbReference type="EC" id="2.7.13.3" evidence="3"/>
<dbReference type="SMART" id="SM00091">
    <property type="entry name" value="PAS"/>
    <property type="match status" value="5"/>
</dbReference>
<evidence type="ECO:0000256" key="6">
    <source>
        <dbReference type="ARBA" id="ARBA00022692"/>
    </source>
</evidence>
<evidence type="ECO:0000256" key="8">
    <source>
        <dbReference type="ARBA" id="ARBA00022840"/>
    </source>
</evidence>
<dbReference type="SUPFAM" id="SSF52172">
    <property type="entry name" value="CheY-like"/>
    <property type="match status" value="1"/>
</dbReference>
<dbReference type="PRINTS" id="PR00344">
    <property type="entry name" value="BCTRLSENSOR"/>
</dbReference>
<dbReference type="Proteomes" id="UP001524569">
    <property type="component" value="Unassembled WGS sequence"/>
</dbReference>
<dbReference type="PROSITE" id="PS50894">
    <property type="entry name" value="HPT"/>
    <property type="match status" value="1"/>
</dbReference>
<name>A0ABT1UIJ7_9GAMM</name>
<dbReference type="Gene3D" id="2.10.70.100">
    <property type="match status" value="2"/>
</dbReference>
<keyword evidence="8" id="KW-0067">ATP-binding</keyword>
<dbReference type="InterPro" id="IPR000700">
    <property type="entry name" value="PAS-assoc_C"/>
</dbReference>
<evidence type="ECO:0000256" key="10">
    <source>
        <dbReference type="ARBA" id="ARBA00023012"/>
    </source>
</evidence>
<sequence>MQRSNPGPTVARYLLALSAVAAVAALAMRLPAGAEPQPMPLLLMLPVIASAALAGVGPGLAATLAAVAVVAGCPGLFAGADFGRGENQEALQLSLLFGNGLAASLWSAMVQRLKNRLAFVTRAAAEKTAEASAGDVGFKALFEQAGVGIALLDIDGRFLQFNRCFGEMAGYGPDELNGRNIAEIIHPDDCIQDRPNTERLLAGAISTYKTEKRLIDKVGNSLWTLWTLSSVRHTLGMPVCLVAVVEDIRDRKRAESALLESQQALRSTQQLAGIGNWTWNLTTGEIVWSEALYRIFGRDLRQAPADYAEVRNYFSAESWDRLAAAVEKCRTGMQPYQCDVEIVGGDGRRRWLTARGEALRGVGGEIVGLHGTMQDITARKLGEMALNRSEQRFRRLFQDAPIPLAYVAGNGNLIDANTRFFETFGYSLSDVPCLEAWWPLAYPDSDYRRSAMQAWSAALAKAAASGGYIEPAEYRITCKNGTVRIVEISGIIVGQDFMAVLFDITERKRAEQELHKTQAEALKLMEEAVVARERAEQVSNALRDSEQRLRMAQEGAQVGIWDWDIANDLCYWSPECVRLYGLEPGVLRSNADWLARVHPDDQPLIDAQWRERVLKHLPIDVEFRFLHASGAVRWMVSRGQALYDADGNPVRLFGVNLDITDRKKSEQALMKLVQVVEQNPSSIIVTDADGNIEYVNQAFVEQTGYSREEVLGSNPRILQSGKTPREVYRSMWQTLSEGRVWKGEFSNRGKHGREYTEFASVIPIRQTQTGSITHFVAVQEDITEKKRIGAELDQHRHHLEELVASRTAELAAARAQADAANQAKTAFLANMSHEIRTPMNAIIGLTYLLRQSQVSAEQIDRLDKIDSAAQHLLSVINDILDLSKIEAGRLELEQTDFSLSALLDHVRSLVADQARAKGLTISVNQDGVPQWLRGDPTRLRQALLNYASNAVKFTESGEIRLLAELLQEGEDGLMLRFVVEDSGIGITEDKMPMLFETFAQADVTTTRKYGGTGLGLAITRRLARMMGGDAGADSRAGQGSRFWFTVRLQRGHGVAEYTAAKNSDAEFELRRTYPGARILLVEDNPINREVALELLHGAGMAVATAANGRIAVDKVFACQYDLVLMDVQMPEMDGLEATRLIRGRTEYARLPILAMTANVFDEDRQMCLEAGMNGFVVKPVVPDDLYRTLLDWLERGARYQPASSRRPQAESAPPGKAADAAEAPIEIAGLNSAQGLALVKGDTVKYRRLLLMFGQSHRDDMKRVVNALLEHRRGDARALAHALKGVAATLGAFGLATAAGKLDLALQEERELGACLELVQLCEGELSPLLSGIEALGDAETATGMDGVSGARAEAAIAELRNLLTEDNALACRLARECATTLSLALGADYAEFSRRVEGFDFVAALALLDRAGNRAGAADLPPGTGEGG</sequence>
<dbReference type="Gene3D" id="1.20.120.620">
    <property type="entry name" value="Backbone structure of the membrane domain of e. Coli histidine kinase receptor kdpd"/>
    <property type="match status" value="1"/>
</dbReference>
<keyword evidence="10" id="KW-0902">Two-component regulatory system</keyword>
<feature type="domain" description="Histidine kinase" evidence="16">
    <location>
        <begin position="830"/>
        <end position="1050"/>
    </location>
</feature>
<dbReference type="SMART" id="SM00448">
    <property type="entry name" value="REC"/>
    <property type="match status" value="1"/>
</dbReference>
<dbReference type="InterPro" id="IPR013655">
    <property type="entry name" value="PAS_fold_3"/>
</dbReference>
<evidence type="ECO:0000256" key="5">
    <source>
        <dbReference type="ARBA" id="ARBA00022553"/>
    </source>
</evidence>
<dbReference type="SMART" id="SM00388">
    <property type="entry name" value="HisKA"/>
    <property type="match status" value="1"/>
</dbReference>
<dbReference type="PANTHER" id="PTHR45339">
    <property type="entry name" value="HYBRID SIGNAL TRANSDUCTION HISTIDINE KINASE J"/>
    <property type="match status" value="1"/>
</dbReference>
<dbReference type="InterPro" id="IPR001789">
    <property type="entry name" value="Sig_transdc_resp-reg_receiver"/>
</dbReference>
<dbReference type="Pfam" id="PF08447">
    <property type="entry name" value="PAS_3"/>
    <property type="match status" value="3"/>
</dbReference>
<feature type="modified residue" description="Phosphohistidine" evidence="12">
    <location>
        <position position="1281"/>
    </location>
</feature>
<dbReference type="CDD" id="cd16922">
    <property type="entry name" value="HATPase_EvgS-ArcB-TorS-like"/>
    <property type="match status" value="1"/>
</dbReference>
<comment type="subcellular location">
    <subcellularLocation>
        <location evidence="2">Cell membrane</location>
        <topology evidence="2">Multi-pass membrane protein</topology>
    </subcellularLocation>
</comment>
<dbReference type="Pfam" id="PF01627">
    <property type="entry name" value="Hpt"/>
    <property type="match status" value="1"/>
</dbReference>
<dbReference type="InterPro" id="IPR036641">
    <property type="entry name" value="HPT_dom_sf"/>
</dbReference>
<dbReference type="InterPro" id="IPR008207">
    <property type="entry name" value="Sig_transdc_His_kin_Hpt_dom"/>
</dbReference>
<evidence type="ECO:0000256" key="2">
    <source>
        <dbReference type="ARBA" id="ARBA00004651"/>
    </source>
</evidence>